<dbReference type="Proteomes" id="UP000198680">
    <property type="component" value="Unassembled WGS sequence"/>
</dbReference>
<name>A0A1G9QAZ7_9ACTN</name>
<dbReference type="EMBL" id="FNHE01000003">
    <property type="protein sequence ID" value="SDM08110.1"/>
    <property type="molecule type" value="Genomic_DNA"/>
</dbReference>
<evidence type="ECO:0000313" key="3">
    <source>
        <dbReference type="Proteomes" id="UP000198680"/>
    </source>
</evidence>
<dbReference type="OrthoDB" id="164118at2"/>
<keyword evidence="1" id="KW-0472">Membrane</keyword>
<protein>
    <submittedName>
        <fullName evidence="2">Predicted metal-binding membrane protein</fullName>
    </submittedName>
</protein>
<dbReference type="Pfam" id="PF09948">
    <property type="entry name" value="PpoB2"/>
    <property type="match status" value="1"/>
</dbReference>
<feature type="transmembrane region" description="Helical" evidence="1">
    <location>
        <begin position="119"/>
        <end position="137"/>
    </location>
</feature>
<dbReference type="STRING" id="1137991.SAMN05660642_01582"/>
<feature type="transmembrane region" description="Helical" evidence="1">
    <location>
        <begin position="199"/>
        <end position="217"/>
    </location>
</feature>
<evidence type="ECO:0000313" key="2">
    <source>
        <dbReference type="EMBL" id="SDM08110.1"/>
    </source>
</evidence>
<sequence>MTTNPAPPIPARTGRLAQDRLLIAVLLAVAAVCWWLTLRSDMAMDAALAGFLLAWLAMMAAMMLPAVLPAVRLYARASARTAAPTPFFLAGYLLVWTSLGVPAYLAWRVVSPAVMDGEAWVGRFAGVALLVAAAHQLSPLKDVCLSRCRTPLGMFLRARGNLRNPLTAVRLGAGHAAYCVGCCWAFMLVLVAVGVMEPLWMVGVAGLIFAEKVLPFGKRVVRPAALLLAATGLLLLVAPHLLSTLTTA</sequence>
<dbReference type="InterPro" id="IPR018688">
    <property type="entry name" value="PpoB2-like"/>
</dbReference>
<organism evidence="2 3">
    <name type="scientific">Geodermatophilus siccatus</name>
    <dbReference type="NCBI Taxonomy" id="1137991"/>
    <lineage>
        <taxon>Bacteria</taxon>
        <taxon>Bacillati</taxon>
        <taxon>Actinomycetota</taxon>
        <taxon>Actinomycetes</taxon>
        <taxon>Geodermatophilales</taxon>
        <taxon>Geodermatophilaceae</taxon>
        <taxon>Geodermatophilus</taxon>
    </lineage>
</organism>
<dbReference type="AlphaFoldDB" id="A0A1G9QAZ7"/>
<feature type="transmembrane region" description="Helical" evidence="1">
    <location>
        <begin position="50"/>
        <end position="75"/>
    </location>
</feature>
<proteinExistence type="predicted"/>
<feature type="transmembrane region" description="Helical" evidence="1">
    <location>
        <begin position="87"/>
        <end position="107"/>
    </location>
</feature>
<keyword evidence="1" id="KW-1133">Transmembrane helix</keyword>
<gene>
    <name evidence="2" type="ORF">SAMN05660642_01582</name>
</gene>
<reference evidence="3" key="1">
    <citation type="submission" date="2016-10" db="EMBL/GenBank/DDBJ databases">
        <authorList>
            <person name="Varghese N."/>
            <person name="Submissions S."/>
        </authorList>
    </citation>
    <scope>NUCLEOTIDE SEQUENCE [LARGE SCALE GENOMIC DNA]</scope>
    <source>
        <strain evidence="3">DSM 45419</strain>
    </source>
</reference>
<dbReference type="RefSeq" id="WP_139177046.1">
    <property type="nucleotide sequence ID" value="NZ_FNHE01000003.1"/>
</dbReference>
<evidence type="ECO:0000256" key="1">
    <source>
        <dbReference type="SAM" id="Phobius"/>
    </source>
</evidence>
<keyword evidence="1" id="KW-0812">Transmembrane</keyword>
<feature type="transmembrane region" description="Helical" evidence="1">
    <location>
        <begin position="224"/>
        <end position="242"/>
    </location>
</feature>
<feature type="transmembrane region" description="Helical" evidence="1">
    <location>
        <begin position="21"/>
        <end position="38"/>
    </location>
</feature>
<keyword evidence="3" id="KW-1185">Reference proteome</keyword>
<accession>A0A1G9QAZ7</accession>